<dbReference type="AlphaFoldDB" id="A0A0C9WNA3"/>
<proteinExistence type="predicted"/>
<organism evidence="1 2">
    <name type="scientific">Laccaria amethystina LaAM-08-1</name>
    <dbReference type="NCBI Taxonomy" id="1095629"/>
    <lineage>
        <taxon>Eukaryota</taxon>
        <taxon>Fungi</taxon>
        <taxon>Dikarya</taxon>
        <taxon>Basidiomycota</taxon>
        <taxon>Agaricomycotina</taxon>
        <taxon>Agaricomycetes</taxon>
        <taxon>Agaricomycetidae</taxon>
        <taxon>Agaricales</taxon>
        <taxon>Agaricineae</taxon>
        <taxon>Hydnangiaceae</taxon>
        <taxon>Laccaria</taxon>
    </lineage>
</organism>
<dbReference type="STRING" id="1095629.A0A0C9WNA3"/>
<reference evidence="1 2" key="1">
    <citation type="submission" date="2014-04" db="EMBL/GenBank/DDBJ databases">
        <authorList>
            <consortium name="DOE Joint Genome Institute"/>
            <person name="Kuo A."/>
            <person name="Kohler A."/>
            <person name="Nagy L.G."/>
            <person name="Floudas D."/>
            <person name="Copeland A."/>
            <person name="Barry K.W."/>
            <person name="Cichocki N."/>
            <person name="Veneault-Fourrey C."/>
            <person name="LaButti K."/>
            <person name="Lindquist E.A."/>
            <person name="Lipzen A."/>
            <person name="Lundell T."/>
            <person name="Morin E."/>
            <person name="Murat C."/>
            <person name="Sun H."/>
            <person name="Tunlid A."/>
            <person name="Henrissat B."/>
            <person name="Grigoriev I.V."/>
            <person name="Hibbett D.S."/>
            <person name="Martin F."/>
            <person name="Nordberg H.P."/>
            <person name="Cantor M.N."/>
            <person name="Hua S.X."/>
        </authorList>
    </citation>
    <scope>NUCLEOTIDE SEQUENCE [LARGE SCALE GENOMIC DNA]</scope>
    <source>
        <strain evidence="1 2">LaAM-08-1</strain>
    </source>
</reference>
<dbReference type="HOGENOM" id="CLU_031314_0_0_1"/>
<sequence length="191" mass="21387">MVLCHNAPDDDILSGLLKHPSFVRMVGHASGIFTTWAPRLHSYYADHLQKLLDHDETLTCNFENSIFATCAFNFGLQTICYRHCDHANLPFGWCAITVLGNYDYKKGGHLVLWDVGLVIEFPSGSTIGVVTGMVRDNSNASIQKEERRHSFTQYTAGGTFRWVGYGFQKADKYFASLLEEEQQAAAGEGRD</sequence>
<accession>A0A0C9WNA3</accession>
<protein>
    <submittedName>
        <fullName evidence="1">Uncharacterized protein</fullName>
    </submittedName>
</protein>
<name>A0A0C9WNA3_9AGAR</name>
<reference evidence="2" key="2">
    <citation type="submission" date="2015-01" db="EMBL/GenBank/DDBJ databases">
        <title>Evolutionary Origins and Diversification of the Mycorrhizal Mutualists.</title>
        <authorList>
            <consortium name="DOE Joint Genome Institute"/>
            <consortium name="Mycorrhizal Genomics Consortium"/>
            <person name="Kohler A."/>
            <person name="Kuo A."/>
            <person name="Nagy L.G."/>
            <person name="Floudas D."/>
            <person name="Copeland A."/>
            <person name="Barry K.W."/>
            <person name="Cichocki N."/>
            <person name="Veneault-Fourrey C."/>
            <person name="LaButti K."/>
            <person name="Lindquist E.A."/>
            <person name="Lipzen A."/>
            <person name="Lundell T."/>
            <person name="Morin E."/>
            <person name="Murat C."/>
            <person name="Riley R."/>
            <person name="Ohm R."/>
            <person name="Sun H."/>
            <person name="Tunlid A."/>
            <person name="Henrissat B."/>
            <person name="Grigoriev I.V."/>
            <person name="Hibbett D.S."/>
            <person name="Martin F."/>
        </authorList>
    </citation>
    <scope>NUCLEOTIDE SEQUENCE [LARGE SCALE GENOMIC DNA]</scope>
    <source>
        <strain evidence="2">LaAM-08-1</strain>
    </source>
</reference>
<dbReference type="OrthoDB" id="3025143at2759"/>
<dbReference type="EMBL" id="KN838969">
    <property type="protein sequence ID" value="KIJ91780.1"/>
    <property type="molecule type" value="Genomic_DNA"/>
</dbReference>
<evidence type="ECO:0000313" key="1">
    <source>
        <dbReference type="EMBL" id="KIJ91780.1"/>
    </source>
</evidence>
<dbReference type="Gene3D" id="3.60.130.30">
    <property type="match status" value="1"/>
</dbReference>
<evidence type="ECO:0000313" key="2">
    <source>
        <dbReference type="Proteomes" id="UP000054477"/>
    </source>
</evidence>
<keyword evidence="2" id="KW-1185">Reference proteome</keyword>
<dbReference type="Proteomes" id="UP000054477">
    <property type="component" value="Unassembled WGS sequence"/>
</dbReference>
<gene>
    <name evidence="1" type="ORF">K443DRAFT_135433</name>
</gene>